<dbReference type="Pfam" id="PF05903">
    <property type="entry name" value="Peptidase_C97"/>
    <property type="match status" value="2"/>
</dbReference>
<evidence type="ECO:0000256" key="2">
    <source>
        <dbReference type="ARBA" id="ARBA00022670"/>
    </source>
</evidence>
<dbReference type="GO" id="GO:0070646">
    <property type="term" value="P:protein modification by small protein removal"/>
    <property type="evidence" value="ECO:0007669"/>
    <property type="project" value="TreeGrafter"/>
</dbReference>
<dbReference type="InParanoid" id="A0A419QGI1"/>
<dbReference type="SMART" id="SM01179">
    <property type="entry name" value="DUF862"/>
    <property type="match status" value="1"/>
</dbReference>
<keyword evidence="5" id="KW-1185">Reference proteome</keyword>
<dbReference type="GO" id="GO:0006508">
    <property type="term" value="P:proteolysis"/>
    <property type="evidence" value="ECO:0007669"/>
    <property type="project" value="UniProtKB-KW"/>
</dbReference>
<dbReference type="EMBL" id="NIRI02000042">
    <property type="protein sequence ID" value="KAG5448201.1"/>
    <property type="molecule type" value="Genomic_DNA"/>
</dbReference>
<dbReference type="AlphaFoldDB" id="A0A419QGI1"/>
<dbReference type="STRING" id="79923.A0A419QGI1"/>
<keyword evidence="2" id="KW-0645">Protease</keyword>
<name>A0A419QGI1_CLOSI</name>
<evidence type="ECO:0000256" key="3">
    <source>
        <dbReference type="ARBA" id="ARBA00022801"/>
    </source>
</evidence>
<keyword evidence="3" id="KW-0378">Hydrolase</keyword>
<dbReference type="GO" id="GO:0008233">
    <property type="term" value="F:peptidase activity"/>
    <property type="evidence" value="ECO:0007669"/>
    <property type="project" value="UniProtKB-KW"/>
</dbReference>
<dbReference type="Gene3D" id="3.90.1720.30">
    <property type="entry name" value="PPPDE domains"/>
    <property type="match status" value="2"/>
</dbReference>
<dbReference type="PANTHER" id="PTHR12378">
    <property type="entry name" value="DESUMOYLATING ISOPEPTIDASE"/>
    <property type="match status" value="1"/>
</dbReference>
<evidence type="ECO:0000313" key="4">
    <source>
        <dbReference type="EMBL" id="KAG5448201.1"/>
    </source>
</evidence>
<comment type="caution">
    <text evidence="4">The sequence shown here is derived from an EMBL/GenBank/DDBJ whole genome shotgun (WGS) entry which is preliminary data.</text>
</comment>
<dbReference type="InterPro" id="IPR042266">
    <property type="entry name" value="PPPDE_sf"/>
</dbReference>
<dbReference type="Proteomes" id="UP000286415">
    <property type="component" value="Unassembled WGS sequence"/>
</dbReference>
<evidence type="ECO:0000313" key="5">
    <source>
        <dbReference type="Proteomes" id="UP000286415"/>
    </source>
</evidence>
<accession>A0A419QGI1</accession>
<dbReference type="InterPro" id="IPR008580">
    <property type="entry name" value="PPPDE_dom"/>
</dbReference>
<dbReference type="PANTHER" id="PTHR12378:SF7">
    <property type="entry name" value="DESUMOYLATING ISOPEPTIDASE 1"/>
    <property type="match status" value="1"/>
</dbReference>
<gene>
    <name evidence="4" type="ORF">CSKR_105707</name>
</gene>
<comment type="similarity">
    <text evidence="1">Belongs to the DeSI family.</text>
</comment>
<organism evidence="4 5">
    <name type="scientific">Clonorchis sinensis</name>
    <name type="common">Chinese liver fluke</name>
    <dbReference type="NCBI Taxonomy" id="79923"/>
    <lineage>
        <taxon>Eukaryota</taxon>
        <taxon>Metazoa</taxon>
        <taxon>Spiralia</taxon>
        <taxon>Lophotrochozoa</taxon>
        <taxon>Platyhelminthes</taxon>
        <taxon>Trematoda</taxon>
        <taxon>Digenea</taxon>
        <taxon>Opisthorchiida</taxon>
        <taxon>Opisthorchiata</taxon>
        <taxon>Opisthorchiidae</taxon>
        <taxon>Clonorchis</taxon>
    </lineage>
</organism>
<proteinExistence type="inferred from homology"/>
<evidence type="ECO:0000256" key="1">
    <source>
        <dbReference type="ARBA" id="ARBA00008140"/>
    </source>
</evidence>
<protein>
    <submittedName>
        <fullName evidence="4">Desumoylating isopeptidase 1</fullName>
    </submittedName>
</protein>
<reference evidence="4 5" key="1">
    <citation type="journal article" date="2018" name="Biotechnol. Adv.">
        <title>Improved genomic resources and new bioinformatic workflow for the carcinogenic parasite Clonorchis sinensis: Biotechnological implications.</title>
        <authorList>
            <person name="Wang D."/>
            <person name="Korhonen P.K."/>
            <person name="Gasser R.B."/>
            <person name="Young N.D."/>
        </authorList>
    </citation>
    <scope>NUCLEOTIDE SEQUENCE [LARGE SCALE GENOMIC DNA]</scope>
    <source>
        <strain evidence="4">Cs-k2</strain>
    </source>
</reference>
<sequence length="790" mass="88404">MRNRCGNRPSALCLRDRNGKPTNEQTNLSIWLSLNMSFSLHHEKSAQRTFAILRMIRRTFSRIARMDFQILYGACVRPLLEYANQVVYTGHMKDVALIERVQRGTTKVFAGLNCVNCETHLAYRSLREDLVLIHDLFEQGLADRFCTADPPDTWRIHGKKTDVPVARVYTGTGKEMGVASSRLVLLTRPAVYTNFCFTLLTDGRELIGARHSVLRYTYSLVMFDVYLYVYDLSCGVVKALSPIALGKQIDGIWHTSVVLHNKEYFYGSHGISFCTPFFSTSRPVNLRLTSRGCHFKGARWLKWLEREFTDRKVHGSNPTSASRLPRSGLGQPGSIPALVLPSGGVAARHRKGEHTVLGKPGQKVYMGQTSVTEAELSNYLEHLAVTSFRGGHYRLFDHNCNTFSNHLCGYLTNKEIPEYIVSLPADVASTPLGAVLKPYLNTLSVGLNNVPQFGLEATKEIDTNNHCIEEIKRSFVPILFDEPLPSDIIPHRVHLLWSDDDHSTKAELAVAATKIVVESQSSVNLTPEHYSLLELSELETADQCLVACELFRLALWRDPDLLTAMLTDPDRHLHRLAVAELPVTSPNEVLDLTVAKAKVLCNYLGLSQDWPLEGNQEFVIELRPILNICLLLLGHDEYQLPGHDSRTLMPDHRYTGLALAHNLALNMQLSDEEALELGTYLIHLAVVQDKSYKQPVEATYLLRSIYFLVVRFPLLAELARTYDLCGCLTVVMNEATDPETVKLGTRSGKSVPVSSSNGSNGVVNVESTSIDYLIVTHLLDYLTLEDGQAV</sequence>
<dbReference type="PROSITE" id="PS51858">
    <property type="entry name" value="PPPDE"/>
    <property type="match status" value="1"/>
</dbReference>
<dbReference type="OrthoDB" id="6227366at2759"/>
<reference evidence="4 5" key="2">
    <citation type="journal article" date="2021" name="Genomics">
        <title>High-quality reference genome for Clonorchis sinensis.</title>
        <authorList>
            <person name="Young N.D."/>
            <person name="Stroehlein A.J."/>
            <person name="Kinkar L."/>
            <person name="Wang T."/>
            <person name="Sohn W.M."/>
            <person name="Chang B.C.H."/>
            <person name="Kaur P."/>
            <person name="Weisz D."/>
            <person name="Dudchenko O."/>
            <person name="Aiden E.L."/>
            <person name="Korhonen P.K."/>
            <person name="Gasser R.B."/>
        </authorList>
    </citation>
    <scope>NUCLEOTIDE SEQUENCE [LARGE SCALE GENOMIC DNA]</scope>
    <source>
        <strain evidence="4">Cs-k2</strain>
    </source>
</reference>